<evidence type="ECO:0000256" key="1">
    <source>
        <dbReference type="ARBA" id="ARBA00004948"/>
    </source>
</evidence>
<dbReference type="AlphaFoldDB" id="A0A146GBU6"/>
<evidence type="ECO:0000256" key="6">
    <source>
        <dbReference type="ARBA" id="ARBA00022840"/>
    </source>
</evidence>
<dbReference type="NCBIfam" id="TIGR00097">
    <property type="entry name" value="HMP-P_kinase"/>
    <property type="match status" value="1"/>
</dbReference>
<dbReference type="EC" id="2.7.1.49" evidence="2"/>
<evidence type="ECO:0000256" key="5">
    <source>
        <dbReference type="ARBA" id="ARBA00022777"/>
    </source>
</evidence>
<dbReference type="GO" id="GO:0005524">
    <property type="term" value="F:ATP binding"/>
    <property type="evidence" value="ECO:0007669"/>
    <property type="project" value="UniProtKB-KW"/>
</dbReference>
<dbReference type="Proteomes" id="UP000076023">
    <property type="component" value="Unassembled WGS sequence"/>
</dbReference>
<keyword evidence="5 8" id="KW-0418">Kinase</keyword>
<evidence type="ECO:0000313" key="9">
    <source>
        <dbReference type="Proteomes" id="UP000076023"/>
    </source>
</evidence>
<dbReference type="GO" id="GO:0009228">
    <property type="term" value="P:thiamine biosynthetic process"/>
    <property type="evidence" value="ECO:0007669"/>
    <property type="project" value="InterPro"/>
</dbReference>
<dbReference type="Pfam" id="PF08543">
    <property type="entry name" value="Phos_pyr_kin"/>
    <property type="match status" value="1"/>
</dbReference>
<dbReference type="InterPro" id="IPR004399">
    <property type="entry name" value="HMP/HMP-P_kinase_dom"/>
</dbReference>
<dbReference type="InterPro" id="IPR013749">
    <property type="entry name" value="PM/HMP-P_kinase-1"/>
</dbReference>
<keyword evidence="6" id="KW-0067">ATP-binding</keyword>
<keyword evidence="3" id="KW-0808">Transferase</keyword>
<keyword evidence="9" id="KW-1185">Reference proteome</keyword>
<dbReference type="GO" id="GO:0008902">
    <property type="term" value="F:hydroxymethylpyrimidine kinase activity"/>
    <property type="evidence" value="ECO:0007669"/>
    <property type="project" value="UniProtKB-EC"/>
</dbReference>
<evidence type="ECO:0000256" key="4">
    <source>
        <dbReference type="ARBA" id="ARBA00022741"/>
    </source>
</evidence>
<comment type="pathway">
    <text evidence="1">Cofactor biosynthesis; thiamine diphosphate biosynthesis.</text>
</comment>
<dbReference type="InterPro" id="IPR029056">
    <property type="entry name" value="Ribokinase-like"/>
</dbReference>
<evidence type="ECO:0000256" key="2">
    <source>
        <dbReference type="ARBA" id="ARBA00012135"/>
    </source>
</evidence>
<dbReference type="CDD" id="cd01169">
    <property type="entry name" value="HMPP_kinase"/>
    <property type="match status" value="1"/>
</dbReference>
<dbReference type="PANTHER" id="PTHR20858">
    <property type="entry name" value="PHOSPHOMETHYLPYRIMIDINE KINASE"/>
    <property type="match status" value="1"/>
</dbReference>
<reference evidence="9" key="1">
    <citation type="journal article" date="2017" name="Genome Announc.">
        <title>Draft Genome Sequence of Terrimicrobium sacchariphilum NM-5T, a Facultative Anaerobic Soil Bacterium of the Class Spartobacteria.</title>
        <authorList>
            <person name="Qiu Y.L."/>
            <person name="Tourlousse D.M."/>
            <person name="Matsuura N."/>
            <person name="Ohashi A."/>
            <person name="Sekiguchi Y."/>
        </authorList>
    </citation>
    <scope>NUCLEOTIDE SEQUENCE [LARGE SCALE GENOMIC DNA]</scope>
    <source>
        <strain evidence="9">NM-5</strain>
    </source>
</reference>
<evidence type="ECO:0000256" key="3">
    <source>
        <dbReference type="ARBA" id="ARBA00022679"/>
    </source>
</evidence>
<proteinExistence type="predicted"/>
<dbReference type="PANTHER" id="PTHR20858:SF17">
    <property type="entry name" value="HYDROXYMETHYLPYRIMIDINE_PHOSPHOMETHYLPYRIMIDINE KINASE THI20-RELATED"/>
    <property type="match status" value="1"/>
</dbReference>
<dbReference type="SUPFAM" id="SSF53613">
    <property type="entry name" value="Ribokinase-like"/>
    <property type="match status" value="1"/>
</dbReference>
<dbReference type="InParanoid" id="A0A146GBU6"/>
<dbReference type="GO" id="GO:0005829">
    <property type="term" value="C:cytosol"/>
    <property type="evidence" value="ECO:0007669"/>
    <property type="project" value="TreeGrafter"/>
</dbReference>
<keyword evidence="4" id="KW-0547">Nucleotide-binding</keyword>
<dbReference type="Gene3D" id="3.40.1190.20">
    <property type="match status" value="1"/>
</dbReference>
<dbReference type="STRING" id="690879.TSACC_23274"/>
<protein>
    <recommendedName>
        <fullName evidence="2">hydroxymethylpyrimidine kinase</fullName>
        <ecNumber evidence="2">2.7.1.49</ecNumber>
    </recommendedName>
</protein>
<dbReference type="OrthoDB" id="9810880at2"/>
<name>A0A146GBU6_TERSA</name>
<dbReference type="FunFam" id="3.40.1190.20:FF:000003">
    <property type="entry name" value="Phosphomethylpyrimidine kinase ThiD"/>
    <property type="match status" value="1"/>
</dbReference>
<accession>A0A146GBU6</accession>
<feature type="domain" description="Pyridoxamine kinase/Phosphomethylpyrimidine kinase" evidence="7">
    <location>
        <begin position="19"/>
        <end position="253"/>
    </location>
</feature>
<dbReference type="FunCoup" id="A0A146GBU6">
    <property type="interactions" value="473"/>
</dbReference>
<gene>
    <name evidence="8" type="ORF">TSACC_23274</name>
</gene>
<evidence type="ECO:0000259" key="7">
    <source>
        <dbReference type="Pfam" id="PF08543"/>
    </source>
</evidence>
<sequence>MARNAKSATPVALTIAGSDNSAGAGIQADLKSFSHFGVYGLTAITCVVAEIPGKVTAIQPIKPEIVGEQIALSLEAFPVGAVKTGMLYSTAIIEEVASNLDLYEGEIVVDPVMVATSGDPLLKKSAIAAYESLLLGRATLVTPNLDELAMLSGRETNSLDKMKDAGRALVERYGTAFLLKGGHLRGRTAIDFLATEDGFEEFAAPFVPNVETHGTGCTYSSAIAANLAKGLSLSKAVAAAKEYITAAIRQSHRWDGVTALRHFPR</sequence>
<dbReference type="GO" id="GO:0008972">
    <property type="term" value="F:phosphomethylpyrimidine kinase activity"/>
    <property type="evidence" value="ECO:0007669"/>
    <property type="project" value="InterPro"/>
</dbReference>
<comment type="caution">
    <text evidence="8">The sequence shown here is derived from an EMBL/GenBank/DDBJ whole genome shotgun (WGS) entry which is preliminary data.</text>
</comment>
<dbReference type="EMBL" id="BDCO01000002">
    <property type="protein sequence ID" value="GAT34840.1"/>
    <property type="molecule type" value="Genomic_DNA"/>
</dbReference>
<organism evidence="8 9">
    <name type="scientific">Terrimicrobium sacchariphilum</name>
    <dbReference type="NCBI Taxonomy" id="690879"/>
    <lineage>
        <taxon>Bacteria</taxon>
        <taxon>Pseudomonadati</taxon>
        <taxon>Verrucomicrobiota</taxon>
        <taxon>Terrimicrobiia</taxon>
        <taxon>Terrimicrobiales</taxon>
        <taxon>Terrimicrobiaceae</taxon>
        <taxon>Terrimicrobium</taxon>
    </lineage>
</organism>
<evidence type="ECO:0000313" key="8">
    <source>
        <dbReference type="EMBL" id="GAT34840.1"/>
    </source>
</evidence>
<dbReference type="RefSeq" id="WP_075080436.1">
    <property type="nucleotide sequence ID" value="NZ_BDCO01000002.1"/>
</dbReference>